<keyword evidence="8" id="KW-1185">Reference proteome</keyword>
<sequence length="570" mass="63031">MEEREEQCREKIVSEDYADFIWQTNVREEDIREIYPDVCVQRINDYYTVFYADRNKWTADRERLYEYGYELFPTLYTPLQSESLEASGILALQNQPVLNLRGQGVLLGFVDTGIDYRNRCFLDAAGKSRILTIWDQIDQSGTPPEGIGYGSVYTREQINEALASALPYEIVPSLDSSGHGTRLASIAGGSENLENSFVGAAPLASIAMVKLKPAKSYLKEYFLVSPEAEAYQENDVMLGVRFLEELAQREGLPLVICLAIGSNMGGHTGTSPLSSYLNAIGARAGRCIVIAGGNEANQGHHYYGVMREQEPYQDVELRVDERETGLMMELWSNTPDVFSVSVTSPSGEEVPRVTSAQKNWMFDFLFEKTVIYVNVQSLDPFSGEQLIAIRMADPSPGIWRIRVYGERVVDGVYNLWLPVTGFISAQTEFLNSNPDITLTEPSNTETPITVGAYRAENGSLYMDSGRGFTRNGRIKPDLAAPGVNVTAYGPDNRETAVTGTSAAAALTAGGAALLLEWGVGRGNRLTMGTLEIKQLLIRGADRSPSLLYPNRSWGYGTLNLYQAFTALGRF</sequence>
<dbReference type="InterPro" id="IPR017310">
    <property type="entry name" value="Pept_S8A_subtilisin_clostridia"/>
</dbReference>
<proteinExistence type="inferred from homology"/>
<accession>A0ABT2RZ98</accession>
<feature type="domain" description="Peptidase S8/S53" evidence="6">
    <location>
        <begin position="433"/>
        <end position="556"/>
    </location>
</feature>
<dbReference type="InterPro" id="IPR015500">
    <property type="entry name" value="Peptidase_S8_subtilisin-rel"/>
</dbReference>
<evidence type="ECO:0000256" key="3">
    <source>
        <dbReference type="ARBA" id="ARBA00022801"/>
    </source>
</evidence>
<keyword evidence="4 5" id="KW-0720">Serine protease</keyword>
<dbReference type="InterPro" id="IPR000209">
    <property type="entry name" value="Peptidase_S8/S53_dom"/>
</dbReference>
<dbReference type="PROSITE" id="PS51892">
    <property type="entry name" value="SUBTILASE"/>
    <property type="match status" value="1"/>
</dbReference>
<dbReference type="Pfam" id="PF00082">
    <property type="entry name" value="Peptidase_S8"/>
    <property type="match status" value="2"/>
</dbReference>
<organism evidence="7 8">
    <name type="scientific">Laedolimicola ammoniilytica</name>
    <dbReference type="NCBI Taxonomy" id="2981771"/>
    <lineage>
        <taxon>Bacteria</taxon>
        <taxon>Bacillati</taxon>
        <taxon>Bacillota</taxon>
        <taxon>Clostridia</taxon>
        <taxon>Lachnospirales</taxon>
        <taxon>Lachnospiraceae</taxon>
        <taxon>Laedolimicola</taxon>
    </lineage>
</organism>
<comment type="caution">
    <text evidence="7">The sequence shown here is derived from an EMBL/GenBank/DDBJ whole genome shotgun (WGS) entry which is preliminary data.</text>
</comment>
<feature type="domain" description="Peptidase S8/S53" evidence="6">
    <location>
        <begin position="102"/>
        <end position="344"/>
    </location>
</feature>
<feature type="active site" description="Charge relay system" evidence="5">
    <location>
        <position position="179"/>
    </location>
</feature>
<dbReference type="EMBL" id="JAOQKC010000015">
    <property type="protein sequence ID" value="MCU6697537.1"/>
    <property type="molecule type" value="Genomic_DNA"/>
</dbReference>
<dbReference type="InterPro" id="IPR051048">
    <property type="entry name" value="Peptidase_S8/S53_subtilisin"/>
</dbReference>
<feature type="active site" description="Charge relay system" evidence="5">
    <location>
        <position position="111"/>
    </location>
</feature>
<dbReference type="InterPro" id="IPR036852">
    <property type="entry name" value="Peptidase_S8/S53_dom_sf"/>
</dbReference>
<keyword evidence="2 5" id="KW-0645">Protease</keyword>
<evidence type="ECO:0000256" key="5">
    <source>
        <dbReference type="PROSITE-ProRule" id="PRU01240"/>
    </source>
</evidence>
<gene>
    <name evidence="7" type="ORF">OCV63_11645</name>
</gene>
<evidence type="ECO:0000259" key="6">
    <source>
        <dbReference type="Pfam" id="PF00082"/>
    </source>
</evidence>
<dbReference type="PANTHER" id="PTHR43399">
    <property type="entry name" value="SUBTILISIN-RELATED"/>
    <property type="match status" value="1"/>
</dbReference>
<keyword evidence="3 5" id="KW-0378">Hydrolase</keyword>
<protein>
    <submittedName>
        <fullName evidence="7">S8 family peptidase</fullName>
    </submittedName>
</protein>
<dbReference type="CDD" id="cd07478">
    <property type="entry name" value="Peptidases_S8_CspA-like"/>
    <property type="match status" value="1"/>
</dbReference>
<dbReference type="Gene3D" id="2.60.120.1290">
    <property type="match status" value="1"/>
</dbReference>
<dbReference type="RefSeq" id="WP_158364047.1">
    <property type="nucleotide sequence ID" value="NZ_JAOQKC010000015.1"/>
</dbReference>
<dbReference type="SUPFAM" id="SSF52743">
    <property type="entry name" value="Subtilisin-like"/>
    <property type="match status" value="1"/>
</dbReference>
<reference evidence="7 8" key="1">
    <citation type="journal article" date="2021" name="ISME Commun">
        <title>Automated analysis of genomic sequences facilitates high-throughput and comprehensive description of bacteria.</title>
        <authorList>
            <person name="Hitch T.C.A."/>
        </authorList>
    </citation>
    <scope>NUCLEOTIDE SEQUENCE [LARGE SCALE GENOMIC DNA]</scope>
    <source>
        <strain evidence="7 8">Sanger_04</strain>
    </source>
</reference>
<evidence type="ECO:0000256" key="4">
    <source>
        <dbReference type="ARBA" id="ARBA00022825"/>
    </source>
</evidence>
<evidence type="ECO:0000313" key="8">
    <source>
        <dbReference type="Proteomes" id="UP001652461"/>
    </source>
</evidence>
<name>A0ABT2RZ98_9FIRM</name>
<evidence type="ECO:0000313" key="7">
    <source>
        <dbReference type="EMBL" id="MCU6697537.1"/>
    </source>
</evidence>
<dbReference type="PRINTS" id="PR00723">
    <property type="entry name" value="SUBTILISIN"/>
</dbReference>
<evidence type="ECO:0000256" key="2">
    <source>
        <dbReference type="ARBA" id="ARBA00022670"/>
    </source>
</evidence>
<dbReference type="PANTHER" id="PTHR43399:SF4">
    <property type="entry name" value="CELL WALL-ASSOCIATED PROTEASE"/>
    <property type="match status" value="1"/>
</dbReference>
<dbReference type="Proteomes" id="UP001652461">
    <property type="component" value="Unassembled WGS sequence"/>
</dbReference>
<dbReference type="PIRSF" id="PIRSF037894">
    <property type="entry name" value="Subtilisin_rel_CspABC"/>
    <property type="match status" value="1"/>
</dbReference>
<dbReference type="Gene3D" id="3.40.50.200">
    <property type="entry name" value="Peptidase S8/S53 domain"/>
    <property type="match status" value="1"/>
</dbReference>
<feature type="active site" description="Charge relay system" evidence="5">
    <location>
        <position position="501"/>
    </location>
</feature>
<dbReference type="InterPro" id="IPR034045">
    <property type="entry name" value="Pep_S8_CspA-like"/>
</dbReference>
<comment type="similarity">
    <text evidence="1 5">Belongs to the peptidase S8 family.</text>
</comment>
<evidence type="ECO:0000256" key="1">
    <source>
        <dbReference type="ARBA" id="ARBA00011073"/>
    </source>
</evidence>